<organism evidence="2 3">
    <name type="scientific">Helicobacter colisuis</name>
    <dbReference type="NCBI Taxonomy" id="2949739"/>
    <lineage>
        <taxon>Bacteria</taxon>
        <taxon>Pseudomonadati</taxon>
        <taxon>Campylobacterota</taxon>
        <taxon>Epsilonproteobacteria</taxon>
        <taxon>Campylobacterales</taxon>
        <taxon>Helicobacteraceae</taxon>
        <taxon>Helicobacter</taxon>
    </lineage>
</organism>
<feature type="domain" description="YhdP central" evidence="1">
    <location>
        <begin position="3"/>
        <end position="162"/>
    </location>
</feature>
<dbReference type="InterPro" id="IPR025263">
    <property type="entry name" value="YhdP_central"/>
</dbReference>
<evidence type="ECO:0000313" key="2">
    <source>
        <dbReference type="EMBL" id="MCL9818607.1"/>
    </source>
</evidence>
<sequence>MLYTFLYNGIKIQQLNIAGIQIEKFYLRLDKKLILKIQTLNLSDIQSSSSTSNDLEEQIQYLKNFHLLLQYFQTIKIDHIIFNDYQANLSYDGEHFLVNLPQIYAKLNILESSSQITINFEDIYLKEYGIYYHGSGQYNLIKNNFDVQGELKFLDKKSYKILTNLNLNLKGDFNKITLNGFSDTFENINFLLPLLPPFKNQMLKEWIFDNYQITSAKIKEFSLALPLNSKNLIDDSLESLYVLGEIQNAKVTFQKGLSPILSPNIQLTFKNNTLEFHPNQPTYKNINLQGSQVAISNIFQSPTLEVFIQTKTPLDDTILSLLESYHISLPIKAPKAKIDTNLALKVNLKNDSVTYKGIFKAEDAQILSNALTFNSESLLVSAEDNLIKVSAKNVFYGDFLRSDLNFIVNTNQKTINGDLLAHSFVLDKNSPEILAFQNQLLPFEVDFSSNSQTFINLPTINFQGILQENSSLKITNLSSLLPFSKILKEYQISGGEIQINTKDFKEFEGKFLIHSNQQFLQDKNNKPLETMLLNFHYTPDNLQLNSDDSNFKFHKTKEKRQLELINLIVVLDNIQTNTNSNVNSPLFVIGKNSPLHFKNHTILNDNFSLSMVGDELKFTLKHKNGEAQVYKKEDYITIDAKEFGDAFINALANKNIVTQGRFSINANTNPKGALIGKLRILNANINQLSVLQNLMAFIDTIPSLLTFKAPGFNNQGYYLKEGNITFGYNQDFLAIENLDFNGSSIDIQGKGILSLKDQKIDFYAQLITAKSLTGIINKIPIVNYITLGKEGKISTGFSITGDLENPTITTKTAQDILLSPFNILKRVITSPFEIFN</sequence>
<dbReference type="Pfam" id="PF13116">
    <property type="entry name" value="YhdP"/>
    <property type="match status" value="2"/>
</dbReference>
<protein>
    <submittedName>
        <fullName evidence="2">AsmA-like C-terminal domain-containing protein</fullName>
    </submittedName>
</protein>
<name>A0ABT0TTI1_9HELI</name>
<accession>A0ABT0TTI1</accession>
<dbReference type="EMBL" id="JAMOKX010000001">
    <property type="protein sequence ID" value="MCL9818607.1"/>
    <property type="molecule type" value="Genomic_DNA"/>
</dbReference>
<feature type="domain" description="YhdP central" evidence="1">
    <location>
        <begin position="456"/>
        <end position="808"/>
    </location>
</feature>
<evidence type="ECO:0000313" key="3">
    <source>
        <dbReference type="Proteomes" id="UP001057522"/>
    </source>
</evidence>
<gene>
    <name evidence="2" type="ORF">NCR95_00210</name>
</gene>
<dbReference type="RefSeq" id="WP_250603098.1">
    <property type="nucleotide sequence ID" value="NZ_JAMOKX010000001.1"/>
</dbReference>
<proteinExistence type="predicted"/>
<dbReference type="Proteomes" id="UP001057522">
    <property type="component" value="Unassembled WGS sequence"/>
</dbReference>
<comment type="caution">
    <text evidence="2">The sequence shown here is derived from an EMBL/GenBank/DDBJ whole genome shotgun (WGS) entry which is preliminary data.</text>
</comment>
<reference evidence="2" key="1">
    <citation type="submission" date="2022-06" db="EMBL/GenBank/DDBJ databases">
        <title>Helicobacter colisuis sp. nov.</title>
        <authorList>
            <person name="Papic B."/>
            <person name="Gruntar I."/>
        </authorList>
    </citation>
    <scope>NUCLEOTIDE SEQUENCE</scope>
    <source>
        <strain evidence="2">11154-15</strain>
    </source>
</reference>
<keyword evidence="3" id="KW-1185">Reference proteome</keyword>
<evidence type="ECO:0000259" key="1">
    <source>
        <dbReference type="Pfam" id="PF13116"/>
    </source>
</evidence>